<dbReference type="PROSITE" id="PS01125">
    <property type="entry name" value="ROK"/>
    <property type="match status" value="1"/>
</dbReference>
<dbReference type="EMBL" id="ASWF01000002">
    <property type="protein sequence ID" value="EOT78425.1"/>
    <property type="molecule type" value="Genomic_DNA"/>
</dbReference>
<dbReference type="InterPro" id="IPR000600">
    <property type="entry name" value="ROK"/>
</dbReference>
<dbReference type="SUPFAM" id="SSF53067">
    <property type="entry name" value="Actin-like ATPase domain"/>
    <property type="match status" value="1"/>
</dbReference>
<dbReference type="HOGENOM" id="CLU_036604_0_1_9"/>
<dbReference type="Proteomes" id="UP000014158">
    <property type="component" value="Unassembled WGS sequence"/>
</dbReference>
<dbReference type="InterPro" id="IPR049874">
    <property type="entry name" value="ROK_cs"/>
</dbReference>
<proteinExistence type="inferred from homology"/>
<name>R2RCT5_9ENTE</name>
<comment type="similarity">
    <text evidence="1">Belongs to the ROK (NagC/XylR) family.</text>
</comment>
<keyword evidence="5" id="KW-1185">Reference proteome</keyword>
<dbReference type="Gene3D" id="3.30.420.40">
    <property type="match status" value="2"/>
</dbReference>
<dbReference type="eggNOG" id="COG1940">
    <property type="taxonomic scope" value="Bacteria"/>
</dbReference>
<gene>
    <name evidence="3" type="ORF">I590_01963</name>
    <name evidence="2" type="ORF">UAK_00968</name>
</gene>
<comment type="caution">
    <text evidence="2">The sequence shown here is derived from an EMBL/GenBank/DDBJ whole genome shotgun (WGS) entry which is preliminary data.</text>
</comment>
<evidence type="ECO:0000313" key="4">
    <source>
        <dbReference type="Proteomes" id="UP000013877"/>
    </source>
</evidence>
<dbReference type="PATRIC" id="fig|1158602.3.peg.993"/>
<evidence type="ECO:0000313" key="3">
    <source>
        <dbReference type="EMBL" id="EOT78425.1"/>
    </source>
</evidence>
<evidence type="ECO:0000313" key="2">
    <source>
        <dbReference type="EMBL" id="EOH81445.1"/>
    </source>
</evidence>
<dbReference type="InterPro" id="IPR043129">
    <property type="entry name" value="ATPase_NBD"/>
</dbReference>
<evidence type="ECO:0000313" key="5">
    <source>
        <dbReference type="Proteomes" id="UP000014158"/>
    </source>
</evidence>
<dbReference type="PANTHER" id="PTHR18964:SF149">
    <property type="entry name" value="BIFUNCTIONAL UDP-N-ACETYLGLUCOSAMINE 2-EPIMERASE_N-ACETYLMANNOSAMINE KINASE"/>
    <property type="match status" value="1"/>
</dbReference>
<reference evidence="3 5" key="2">
    <citation type="submission" date="2013-03" db="EMBL/GenBank/DDBJ databases">
        <title>The Genome Sequence of Enterococcus raffinosus ATCC_49464 (PacBio/Illumina hybrid assembly).</title>
        <authorList>
            <consortium name="The Broad Institute Genomics Platform"/>
            <consortium name="The Broad Institute Genome Sequencing Center for Infectious Disease"/>
            <person name="Earl A."/>
            <person name="Russ C."/>
            <person name="Gilmore M."/>
            <person name="Surin D."/>
            <person name="Walker B."/>
            <person name="Young S."/>
            <person name="Zeng Q."/>
            <person name="Gargeya S."/>
            <person name="Fitzgerald M."/>
            <person name="Haas B."/>
            <person name="Abouelleil A."/>
            <person name="Allen A.W."/>
            <person name="Alvarado L."/>
            <person name="Arachchi H.M."/>
            <person name="Berlin A.M."/>
            <person name="Chapman S.B."/>
            <person name="Gainer-Dewar J."/>
            <person name="Goldberg J."/>
            <person name="Griggs A."/>
            <person name="Gujja S."/>
            <person name="Hansen M."/>
            <person name="Howarth C."/>
            <person name="Imamovic A."/>
            <person name="Ireland A."/>
            <person name="Larimer J."/>
            <person name="McCowan C."/>
            <person name="Murphy C."/>
            <person name="Pearson M."/>
            <person name="Poon T.W."/>
            <person name="Priest M."/>
            <person name="Roberts A."/>
            <person name="Saif S."/>
            <person name="Shea T."/>
            <person name="Sisk P."/>
            <person name="Sykes S."/>
            <person name="Wortman J."/>
            <person name="Nusbaum C."/>
            <person name="Birren B."/>
        </authorList>
    </citation>
    <scope>NUCLEOTIDE SEQUENCE [LARGE SCALE GENOMIC DNA]</scope>
    <source>
        <strain evidence="3 5">ATCC 49464</strain>
    </source>
</reference>
<protein>
    <recommendedName>
        <fullName evidence="6">Glucokinase</fullName>
    </recommendedName>
</protein>
<dbReference type="PANTHER" id="PTHR18964">
    <property type="entry name" value="ROK (REPRESSOR, ORF, KINASE) FAMILY"/>
    <property type="match status" value="1"/>
</dbReference>
<accession>R2RCT5</accession>
<reference evidence="2 4" key="1">
    <citation type="submission" date="2013-02" db="EMBL/GenBank/DDBJ databases">
        <title>The Genome Sequence of Enterococcus raffinosus ATCC_49464.</title>
        <authorList>
            <consortium name="The Broad Institute Genome Sequencing Platform"/>
            <consortium name="The Broad Institute Genome Sequencing Center for Infectious Disease"/>
            <person name="Earl A.M."/>
            <person name="Gilmore M.S."/>
            <person name="Lebreton F."/>
            <person name="Walker B."/>
            <person name="Young S.K."/>
            <person name="Zeng Q."/>
            <person name="Gargeya S."/>
            <person name="Fitzgerald M."/>
            <person name="Haas B."/>
            <person name="Abouelleil A."/>
            <person name="Alvarado L."/>
            <person name="Arachchi H.M."/>
            <person name="Berlin A.M."/>
            <person name="Chapman S.B."/>
            <person name="Dewar J."/>
            <person name="Goldberg J."/>
            <person name="Griggs A."/>
            <person name="Gujja S."/>
            <person name="Hansen M."/>
            <person name="Howarth C."/>
            <person name="Imamovic A."/>
            <person name="Larimer J."/>
            <person name="McCowan C."/>
            <person name="Murphy C."/>
            <person name="Neiman D."/>
            <person name="Pearson M."/>
            <person name="Priest M."/>
            <person name="Roberts A."/>
            <person name="Saif S."/>
            <person name="Shea T."/>
            <person name="Sisk P."/>
            <person name="Sykes S."/>
            <person name="Wortman J."/>
            <person name="Nusbaum C."/>
            <person name="Birren B."/>
        </authorList>
    </citation>
    <scope>NUCLEOTIDE SEQUENCE [LARGE SCALE GENOMIC DNA]</scope>
    <source>
        <strain evidence="2 4">ATCC 49464</strain>
    </source>
</reference>
<evidence type="ECO:0008006" key="6">
    <source>
        <dbReference type="Google" id="ProtNLM"/>
    </source>
</evidence>
<dbReference type="Proteomes" id="UP000013877">
    <property type="component" value="Unassembled WGS sequence"/>
</dbReference>
<dbReference type="AlphaFoldDB" id="R2RCT5"/>
<sequence length="317" mass="34199">MVTPLENQENRVIGIDIGGTFIKFALMNSLSVIDRKWSIPTNISEKGRFIPEEICFSIRKTLGDDSLKIVTGIGIGVPGPISPDGRMVVQAVNLDWKELPLKQMIEDELGIEVCLLNDANAAALGEMWQGAAKGKQNFLFVTLGTGVGGGIVINGQVLNGCHSAGGEIGHIPVRSDEDRLCGCGGRNCLETFASANGLALSMRKKLETVGEQWSEMTPPIIFEKAEQNNEYALQVLNEFTDVLGQALAGIMNTIDVEEVVIGGGLSEAGDALLIPLKKKMDKYVFPQIKEHFSFKKATLGNEAGIFGAVYAYLNVNK</sequence>
<organism evidence="2 4">
    <name type="scientific">Enterococcus raffinosus ATCC 49464</name>
    <dbReference type="NCBI Taxonomy" id="1158602"/>
    <lineage>
        <taxon>Bacteria</taxon>
        <taxon>Bacillati</taxon>
        <taxon>Bacillota</taxon>
        <taxon>Bacilli</taxon>
        <taxon>Lactobacillales</taxon>
        <taxon>Enterococcaceae</taxon>
        <taxon>Enterococcus</taxon>
    </lineage>
</organism>
<dbReference type="EMBL" id="AJAL01000002">
    <property type="protein sequence ID" value="EOH81445.1"/>
    <property type="molecule type" value="Genomic_DNA"/>
</dbReference>
<dbReference type="Pfam" id="PF00480">
    <property type="entry name" value="ROK"/>
    <property type="match status" value="1"/>
</dbReference>
<evidence type="ECO:0000256" key="1">
    <source>
        <dbReference type="ARBA" id="ARBA00006479"/>
    </source>
</evidence>